<name>A0A8J7AA63_9CYAN</name>
<proteinExistence type="predicted"/>
<gene>
    <name evidence="2" type="ORF">IQ241_17065</name>
</gene>
<dbReference type="RefSeq" id="WP_193909423.1">
    <property type="nucleotide sequence ID" value="NZ_JADEXG010000044.1"/>
</dbReference>
<protein>
    <submittedName>
        <fullName evidence="2">DUF4335 domain-containing protein</fullName>
    </submittedName>
</protein>
<evidence type="ECO:0000313" key="3">
    <source>
        <dbReference type="Proteomes" id="UP000636505"/>
    </source>
</evidence>
<sequence length="468" mass="50789">MTIRRQYQLPNCSLILEGLSTEATETAQPLMTVLVNAECHIVGLEKPLSGGQQFFESLVRAVSQYAQEVLSGYSHSQARDQNAPVRLQPGEGPYHRLLVQPEGADANALQRADAHHSMVIQLSTVQLFDLVEAIDQFCDDRQTLPQLNPEIVPLARRYTKPTEPLAQRTLPATLGIGSLAVAAAVFALLPLPEAPRPAEERRLDSTTVPETEAEAEPELEPPPPATTAEDIARLTEPPEITDPTVVSDLQAELAAQLEAVFDVEAEFDQPLVYRVAVTANGDIVGYRYDNNAALRHVDQTPLPQLTYVPLGEAEVEPEPVAQYRVTFTPEGTVDVAAWDDSQAESAAPVTSAAVSTAAPTNADLSQPIASEIEDSGQIMTLNEQLRQQIVEQRSQPLPGEDLTYRVRLAADGTVVGYEPEGNAARTAAAKTPLPDLVAAAPTDQPQLDFRLVFTERGVVEVSPWRGWP</sequence>
<comment type="caution">
    <text evidence="2">The sequence shown here is derived from an EMBL/GenBank/DDBJ whole genome shotgun (WGS) entry which is preliminary data.</text>
</comment>
<evidence type="ECO:0000313" key="2">
    <source>
        <dbReference type="EMBL" id="MBE9078985.1"/>
    </source>
</evidence>
<dbReference type="Proteomes" id="UP000636505">
    <property type="component" value="Unassembled WGS sequence"/>
</dbReference>
<evidence type="ECO:0000256" key="1">
    <source>
        <dbReference type="SAM" id="MobiDB-lite"/>
    </source>
</evidence>
<keyword evidence="3" id="KW-1185">Reference proteome</keyword>
<accession>A0A8J7AA63</accession>
<dbReference type="InterPro" id="IPR025569">
    <property type="entry name" value="DUF4335"/>
</dbReference>
<dbReference type="EMBL" id="JADEXG010000044">
    <property type="protein sequence ID" value="MBE9078985.1"/>
    <property type="molecule type" value="Genomic_DNA"/>
</dbReference>
<reference evidence="2" key="1">
    <citation type="submission" date="2020-10" db="EMBL/GenBank/DDBJ databases">
        <authorList>
            <person name="Castelo-Branco R."/>
            <person name="Eusebio N."/>
            <person name="Adriana R."/>
            <person name="Vieira A."/>
            <person name="Brugerolle De Fraissinette N."/>
            <person name="Rezende De Castro R."/>
            <person name="Schneider M.P."/>
            <person name="Vasconcelos V."/>
            <person name="Leao P.N."/>
        </authorList>
    </citation>
    <scope>NUCLEOTIDE SEQUENCE</scope>
    <source>
        <strain evidence="2">LEGE 07310</strain>
    </source>
</reference>
<feature type="region of interest" description="Disordered" evidence="1">
    <location>
        <begin position="197"/>
        <end position="228"/>
    </location>
</feature>
<organism evidence="2 3">
    <name type="scientific">Vasconcelosia minhoensis LEGE 07310</name>
    <dbReference type="NCBI Taxonomy" id="915328"/>
    <lineage>
        <taxon>Bacteria</taxon>
        <taxon>Bacillati</taxon>
        <taxon>Cyanobacteriota</taxon>
        <taxon>Cyanophyceae</taxon>
        <taxon>Nodosilineales</taxon>
        <taxon>Cymatolegaceae</taxon>
        <taxon>Vasconcelosia</taxon>
        <taxon>Vasconcelosia minhoensis</taxon>
    </lineage>
</organism>
<dbReference type="Pfam" id="PF14233">
    <property type="entry name" value="DUF4335"/>
    <property type="match status" value="1"/>
</dbReference>
<dbReference type="AlphaFoldDB" id="A0A8J7AA63"/>